<proteinExistence type="predicted"/>
<evidence type="ECO:0000259" key="12">
    <source>
        <dbReference type="Pfam" id="PF13609"/>
    </source>
</evidence>
<dbReference type="Gene3D" id="2.40.160.10">
    <property type="entry name" value="Porin"/>
    <property type="match status" value="1"/>
</dbReference>
<dbReference type="InterPro" id="IPR050298">
    <property type="entry name" value="Gram-neg_bact_OMP"/>
</dbReference>
<dbReference type="PANTHER" id="PTHR34501">
    <property type="entry name" value="PROTEIN YDDL-RELATED"/>
    <property type="match status" value="1"/>
</dbReference>
<evidence type="ECO:0000256" key="11">
    <source>
        <dbReference type="SAM" id="SignalP"/>
    </source>
</evidence>
<keyword evidence="7" id="KW-0406">Ion transport</keyword>
<dbReference type="SUPFAM" id="SSF56935">
    <property type="entry name" value="Porins"/>
    <property type="match status" value="1"/>
</dbReference>
<evidence type="ECO:0000256" key="10">
    <source>
        <dbReference type="ARBA" id="ARBA00023237"/>
    </source>
</evidence>
<protein>
    <submittedName>
        <fullName evidence="13">Outer membrane porin protein</fullName>
    </submittedName>
</protein>
<keyword evidence="5" id="KW-0812">Transmembrane</keyword>
<dbReference type="AlphaFoldDB" id="A0A5E4RYQ8"/>
<evidence type="ECO:0000256" key="5">
    <source>
        <dbReference type="ARBA" id="ARBA00022692"/>
    </source>
</evidence>
<accession>A0A5E4RYQ8</accession>
<evidence type="ECO:0000256" key="8">
    <source>
        <dbReference type="ARBA" id="ARBA00023114"/>
    </source>
</evidence>
<keyword evidence="6 11" id="KW-0732">Signal</keyword>
<dbReference type="EMBL" id="CABPSH010000001">
    <property type="protein sequence ID" value="VVD67584.1"/>
    <property type="molecule type" value="Genomic_DNA"/>
</dbReference>
<dbReference type="PRINTS" id="PR00184">
    <property type="entry name" value="NEISSPPORIN"/>
</dbReference>
<keyword evidence="3" id="KW-0813">Transport</keyword>
<dbReference type="Pfam" id="PF13609">
    <property type="entry name" value="Porin_4"/>
    <property type="match status" value="1"/>
</dbReference>
<dbReference type="PRINTS" id="PR00182">
    <property type="entry name" value="ECOLNEIPORIN"/>
</dbReference>
<feature type="chain" id="PRO_5023130092" evidence="11">
    <location>
        <begin position="25"/>
        <end position="391"/>
    </location>
</feature>
<sequence>MRHSKLFAGLVLAGLAAGAVPAFAQTSVTLYGIVDDAVAYSSNQNGKSNTYLRSGNLAGSRWGLRGTEDLGGGTKALFQLENGFDINNGAFGSSGQMFNRQAFVGLKNDRLGTVTIGRQYTPYYMMVGTLGPTTYVTGATGAHPGDIDGLDTTIRINNSVTYTSPVMWGVTASLQYGFGGQAGAFSKGNTYSGALRYDGGPLSLAAGYLRLNNVGGSGATWNGASTGTPGTSSLNQGYVTADVLQHIAVAGIYTIGKVTVGATYSNVQYKPGAASLFHDTAIFNTAGVHASWVVSPQWRLAAAYSYTAASKANGITDAATYHQVSLAQVYSLSKRTSLYALEAWQHANGKSLSANAASIINAGPAVGDSQNSTPSATSSQVVGMLGIRVDF</sequence>
<keyword evidence="10" id="KW-0998">Cell outer membrane</keyword>
<dbReference type="GO" id="GO:0009279">
    <property type="term" value="C:cell outer membrane"/>
    <property type="evidence" value="ECO:0007669"/>
    <property type="project" value="UniProtKB-SubCell"/>
</dbReference>
<keyword evidence="9" id="KW-0472">Membrane</keyword>
<dbReference type="CDD" id="cd00342">
    <property type="entry name" value="gram_neg_porins"/>
    <property type="match status" value="1"/>
</dbReference>
<keyword evidence="14" id="KW-1185">Reference proteome</keyword>
<comment type="subunit">
    <text evidence="2">Homotrimer.</text>
</comment>
<dbReference type="GO" id="GO:0046930">
    <property type="term" value="C:pore complex"/>
    <property type="evidence" value="ECO:0007669"/>
    <property type="project" value="UniProtKB-KW"/>
</dbReference>
<evidence type="ECO:0000256" key="6">
    <source>
        <dbReference type="ARBA" id="ARBA00022729"/>
    </source>
</evidence>
<evidence type="ECO:0000256" key="3">
    <source>
        <dbReference type="ARBA" id="ARBA00022448"/>
    </source>
</evidence>
<evidence type="ECO:0000256" key="9">
    <source>
        <dbReference type="ARBA" id="ARBA00023136"/>
    </source>
</evidence>
<feature type="domain" description="Porin" evidence="12">
    <location>
        <begin position="13"/>
        <end position="340"/>
    </location>
</feature>
<evidence type="ECO:0000256" key="4">
    <source>
        <dbReference type="ARBA" id="ARBA00022452"/>
    </source>
</evidence>
<feature type="signal peptide" evidence="11">
    <location>
        <begin position="1"/>
        <end position="24"/>
    </location>
</feature>
<dbReference type="InterPro" id="IPR002299">
    <property type="entry name" value="Porin_Neis"/>
</dbReference>
<dbReference type="InterPro" id="IPR001702">
    <property type="entry name" value="Porin_Gram-ve"/>
</dbReference>
<dbReference type="InterPro" id="IPR023614">
    <property type="entry name" value="Porin_dom_sf"/>
</dbReference>
<gene>
    <name evidence="13" type="ORF">PEP31012_00429</name>
</gene>
<dbReference type="Proteomes" id="UP000400981">
    <property type="component" value="Unassembled WGS sequence"/>
</dbReference>
<dbReference type="GO" id="GO:0034220">
    <property type="term" value="P:monoatomic ion transmembrane transport"/>
    <property type="evidence" value="ECO:0007669"/>
    <property type="project" value="InterPro"/>
</dbReference>
<evidence type="ECO:0000313" key="14">
    <source>
        <dbReference type="Proteomes" id="UP000400981"/>
    </source>
</evidence>
<evidence type="ECO:0000256" key="7">
    <source>
        <dbReference type="ARBA" id="ARBA00023065"/>
    </source>
</evidence>
<organism evidence="13 14">
    <name type="scientific">Pandoraea eparura</name>
    <dbReference type="NCBI Taxonomy" id="2508291"/>
    <lineage>
        <taxon>Bacteria</taxon>
        <taxon>Pseudomonadati</taxon>
        <taxon>Pseudomonadota</taxon>
        <taxon>Betaproteobacteria</taxon>
        <taxon>Burkholderiales</taxon>
        <taxon>Burkholderiaceae</taxon>
        <taxon>Pandoraea</taxon>
    </lineage>
</organism>
<evidence type="ECO:0000313" key="13">
    <source>
        <dbReference type="EMBL" id="VVD67584.1"/>
    </source>
</evidence>
<comment type="subcellular location">
    <subcellularLocation>
        <location evidence="1">Cell outer membrane</location>
        <topology evidence="1">Multi-pass membrane protein</topology>
    </subcellularLocation>
</comment>
<evidence type="ECO:0000256" key="1">
    <source>
        <dbReference type="ARBA" id="ARBA00004571"/>
    </source>
</evidence>
<name>A0A5E4RYQ8_9BURK</name>
<reference evidence="13 14" key="1">
    <citation type="submission" date="2019-08" db="EMBL/GenBank/DDBJ databases">
        <authorList>
            <person name="Peeters C."/>
        </authorList>
    </citation>
    <scope>NUCLEOTIDE SEQUENCE [LARGE SCALE GENOMIC DNA]</scope>
    <source>
        <strain evidence="13 14">LMG 31012</strain>
    </source>
</reference>
<dbReference type="InterPro" id="IPR033900">
    <property type="entry name" value="Gram_neg_porin_domain"/>
</dbReference>
<dbReference type="GO" id="GO:0015288">
    <property type="term" value="F:porin activity"/>
    <property type="evidence" value="ECO:0007669"/>
    <property type="project" value="UniProtKB-KW"/>
</dbReference>
<dbReference type="PANTHER" id="PTHR34501:SF9">
    <property type="entry name" value="MAJOR OUTER MEMBRANE PROTEIN P.IA"/>
    <property type="match status" value="1"/>
</dbReference>
<evidence type="ECO:0000256" key="2">
    <source>
        <dbReference type="ARBA" id="ARBA00011233"/>
    </source>
</evidence>
<keyword evidence="4" id="KW-1134">Transmembrane beta strand</keyword>
<keyword evidence="8" id="KW-0626">Porin</keyword>